<dbReference type="Gene3D" id="1.10.357.20">
    <property type="entry name" value="SLC41 divalent cation transporters, integral membrane domain"/>
    <property type="match status" value="1"/>
</dbReference>
<accession>A0A0D8XXQ2</accession>
<dbReference type="Proteomes" id="UP000053766">
    <property type="component" value="Unassembled WGS sequence"/>
</dbReference>
<evidence type="ECO:0000313" key="1">
    <source>
        <dbReference type="EMBL" id="KJH49433.1"/>
    </source>
</evidence>
<dbReference type="SUPFAM" id="SSF161093">
    <property type="entry name" value="MgtE membrane domain-like"/>
    <property type="match status" value="1"/>
</dbReference>
<name>A0A0D8XXQ2_DICVI</name>
<reference evidence="1 2" key="1">
    <citation type="submission" date="2013-11" db="EMBL/GenBank/DDBJ databases">
        <title>Draft genome of the bovine lungworm Dictyocaulus viviparus.</title>
        <authorList>
            <person name="Mitreva M."/>
        </authorList>
    </citation>
    <scope>NUCLEOTIDE SEQUENCE [LARGE SCALE GENOMIC DNA]</scope>
    <source>
        <strain evidence="1 2">HannoverDv2000</strain>
    </source>
</reference>
<evidence type="ECO:0000313" key="2">
    <source>
        <dbReference type="Proteomes" id="UP000053766"/>
    </source>
</evidence>
<dbReference type="GO" id="GO:0008324">
    <property type="term" value="F:monoatomic cation transmembrane transporter activity"/>
    <property type="evidence" value="ECO:0007669"/>
    <property type="project" value="InterPro"/>
</dbReference>
<dbReference type="OrthoDB" id="5791097at2759"/>
<organism evidence="1 2">
    <name type="scientific">Dictyocaulus viviparus</name>
    <name type="common">Bovine lungworm</name>
    <dbReference type="NCBI Taxonomy" id="29172"/>
    <lineage>
        <taxon>Eukaryota</taxon>
        <taxon>Metazoa</taxon>
        <taxon>Ecdysozoa</taxon>
        <taxon>Nematoda</taxon>
        <taxon>Chromadorea</taxon>
        <taxon>Rhabditida</taxon>
        <taxon>Rhabditina</taxon>
        <taxon>Rhabditomorpha</taxon>
        <taxon>Strongyloidea</taxon>
        <taxon>Metastrongylidae</taxon>
        <taxon>Dictyocaulus</taxon>
    </lineage>
</organism>
<dbReference type="PANTHER" id="PTHR16228">
    <property type="entry name" value="DIVALENT CATION TRANSPORTER SOLUTE CARRIER FAMILY 41"/>
    <property type="match status" value="1"/>
</dbReference>
<dbReference type="PANTHER" id="PTHR16228:SF24">
    <property type="entry name" value="SLC41A_MGTE INTEGRAL MEMBRANE DOMAIN-CONTAINING PROTEIN"/>
    <property type="match status" value="1"/>
</dbReference>
<evidence type="ECO:0008006" key="3">
    <source>
        <dbReference type="Google" id="ProtNLM"/>
    </source>
</evidence>
<keyword evidence="2" id="KW-1185">Reference proteome</keyword>
<sequence length="179" mass="20274">MLLKCYSIYFQFIMSSENKSEYAFTNASNPESWDDYRTALIDSTLSTKCSTITTAQDIDTKDISDDQTLKTARTAHIEETTYTFENESAISVFCQTFLPFLVAGLGSISTGLLMYRIQRTDLVCKVPEFIAICPPLQAMKGNLDMTFTSRLGTMAHQGRLRKHPGRIKRILRNYALLQV</sequence>
<gene>
    <name evidence="1" type="ORF">DICVIV_04450</name>
</gene>
<reference evidence="2" key="2">
    <citation type="journal article" date="2016" name="Sci. Rep.">
        <title>Dictyocaulus viviparus genome, variome and transcriptome elucidate lungworm biology and support future intervention.</title>
        <authorList>
            <person name="McNulty S.N."/>
            <person name="Strube C."/>
            <person name="Rosa B.A."/>
            <person name="Martin J.C."/>
            <person name="Tyagi R."/>
            <person name="Choi Y.J."/>
            <person name="Wang Q."/>
            <person name="Hallsworth Pepin K."/>
            <person name="Zhang X."/>
            <person name="Ozersky P."/>
            <person name="Wilson R.K."/>
            <person name="Sternberg P.W."/>
            <person name="Gasser R.B."/>
            <person name="Mitreva M."/>
        </authorList>
    </citation>
    <scope>NUCLEOTIDE SEQUENCE [LARGE SCALE GENOMIC DNA]</scope>
    <source>
        <strain evidence="2">HannoverDv2000</strain>
    </source>
</reference>
<dbReference type="GO" id="GO:0005886">
    <property type="term" value="C:plasma membrane"/>
    <property type="evidence" value="ECO:0007669"/>
    <property type="project" value="TreeGrafter"/>
</dbReference>
<proteinExistence type="predicted"/>
<dbReference type="InterPro" id="IPR045349">
    <property type="entry name" value="SLC41A1-3"/>
</dbReference>
<dbReference type="InterPro" id="IPR036739">
    <property type="entry name" value="SLC41_membr_dom_sf"/>
</dbReference>
<dbReference type="EMBL" id="KN716235">
    <property type="protein sequence ID" value="KJH49433.1"/>
    <property type="molecule type" value="Genomic_DNA"/>
</dbReference>
<protein>
    <recommendedName>
        <fullName evidence="3">SLC41A/MgtE integral membrane domain-containing protein</fullName>
    </recommendedName>
</protein>
<dbReference type="AlphaFoldDB" id="A0A0D8XXQ2"/>